<evidence type="ECO:0000313" key="4">
    <source>
        <dbReference type="EMBL" id="KAL0353030.1"/>
    </source>
</evidence>
<proteinExistence type="inferred from homology"/>
<dbReference type="FunFam" id="3.40.50.2000:FF:000037">
    <property type="entry name" value="Glycosyltransferase"/>
    <property type="match status" value="1"/>
</dbReference>
<dbReference type="InterPro" id="IPR035595">
    <property type="entry name" value="UDP_glycos_trans_CS"/>
</dbReference>
<dbReference type="Pfam" id="PF00201">
    <property type="entry name" value="UDPGT"/>
    <property type="match status" value="1"/>
</dbReference>
<dbReference type="AlphaFoldDB" id="A0AAW2PAC6"/>
<dbReference type="PROSITE" id="PS00375">
    <property type="entry name" value="UDPGT"/>
    <property type="match status" value="1"/>
</dbReference>
<accession>A0AAW2PAC6</accession>
<evidence type="ECO:0000256" key="2">
    <source>
        <dbReference type="ARBA" id="ARBA00022679"/>
    </source>
</evidence>
<keyword evidence="2 3" id="KW-0808">Transferase</keyword>
<dbReference type="CDD" id="cd03784">
    <property type="entry name" value="GT1_Gtf-like"/>
    <property type="match status" value="1"/>
</dbReference>
<reference evidence="4" key="1">
    <citation type="submission" date="2020-06" db="EMBL/GenBank/DDBJ databases">
        <authorList>
            <person name="Li T."/>
            <person name="Hu X."/>
            <person name="Zhang T."/>
            <person name="Song X."/>
            <person name="Zhang H."/>
            <person name="Dai N."/>
            <person name="Sheng W."/>
            <person name="Hou X."/>
            <person name="Wei L."/>
        </authorList>
    </citation>
    <scope>NUCLEOTIDE SEQUENCE</scope>
    <source>
        <strain evidence="4">G01</strain>
        <tissue evidence="4">Leaf</tissue>
    </source>
</reference>
<evidence type="ECO:0000256" key="3">
    <source>
        <dbReference type="RuleBase" id="RU003718"/>
    </source>
</evidence>
<dbReference type="SUPFAM" id="SSF53756">
    <property type="entry name" value="UDP-Glycosyltransferase/glycogen phosphorylase"/>
    <property type="match status" value="1"/>
</dbReference>
<dbReference type="Gene3D" id="3.40.50.2000">
    <property type="entry name" value="Glycogen Phosphorylase B"/>
    <property type="match status" value="2"/>
</dbReference>
<dbReference type="InterPro" id="IPR050481">
    <property type="entry name" value="UDP-glycosyltransf_plant"/>
</dbReference>
<reference evidence="4" key="2">
    <citation type="journal article" date="2024" name="Plant">
        <title>Genomic evolution and insights into agronomic trait innovations of Sesamum species.</title>
        <authorList>
            <person name="Miao H."/>
            <person name="Wang L."/>
            <person name="Qu L."/>
            <person name="Liu H."/>
            <person name="Sun Y."/>
            <person name="Le M."/>
            <person name="Wang Q."/>
            <person name="Wei S."/>
            <person name="Zheng Y."/>
            <person name="Lin W."/>
            <person name="Duan Y."/>
            <person name="Cao H."/>
            <person name="Xiong S."/>
            <person name="Wang X."/>
            <person name="Wei L."/>
            <person name="Li C."/>
            <person name="Ma Q."/>
            <person name="Ju M."/>
            <person name="Zhao R."/>
            <person name="Li G."/>
            <person name="Mu C."/>
            <person name="Tian Q."/>
            <person name="Mei H."/>
            <person name="Zhang T."/>
            <person name="Gao T."/>
            <person name="Zhang H."/>
        </authorList>
    </citation>
    <scope>NUCLEOTIDE SEQUENCE</scope>
    <source>
        <strain evidence="4">G01</strain>
    </source>
</reference>
<dbReference type="PANTHER" id="PTHR48049:SF34">
    <property type="entry name" value="UDP-GLYCOSYLTRANSFERASE 79B30-LIKE"/>
    <property type="match status" value="1"/>
</dbReference>
<comment type="caution">
    <text evidence="4">The sequence shown here is derived from an EMBL/GenBank/DDBJ whole genome shotgun (WGS) entry which is preliminary data.</text>
</comment>
<sequence>MVLQLRKNSTTFVAGIFNTMLSDLQPHFVFFDFMHWQARRLKIKSVYYTPASPAAAGFLFAEGLLVEDLMNGPPGFPTPIRLYKHAALELTWFTAAKGRGSGITLRQRFMSGMWESDAVGFKTCKETEGVYCQFLEDKFDKPILLAGPMVPKLQISTLEEEWATWLGKFKPKSVVFCTFGSETVLKKDDFEELLLGLELTGLPFMVALKPPSRVDSVEAALPKGFKERSGERGVVHGGWVPQSLILSHPCVGCFVTHCGYGSSWEGLRSECQLVLLPQTGDQYVNAKLLSGDLGVGVEVEKGDEDGRVTKEAVSGAITAAMGDESEVGKRVRAKHDKWRELLFSEGFEDSYLDNFVRNLSTVLQ</sequence>
<evidence type="ECO:0000256" key="1">
    <source>
        <dbReference type="ARBA" id="ARBA00009995"/>
    </source>
</evidence>
<dbReference type="PANTHER" id="PTHR48049">
    <property type="entry name" value="GLYCOSYLTRANSFERASE"/>
    <property type="match status" value="1"/>
</dbReference>
<dbReference type="InterPro" id="IPR002213">
    <property type="entry name" value="UDP_glucos_trans"/>
</dbReference>
<gene>
    <name evidence="4" type="ORF">Sangu_0884300</name>
</gene>
<protein>
    <submittedName>
        <fullName evidence="4">Anthocyanidin 3-O-glucoside 2''-O-glucosyltransferase</fullName>
    </submittedName>
</protein>
<comment type="similarity">
    <text evidence="1 3">Belongs to the UDP-glycosyltransferase family.</text>
</comment>
<dbReference type="EMBL" id="JACGWK010000005">
    <property type="protein sequence ID" value="KAL0353030.1"/>
    <property type="molecule type" value="Genomic_DNA"/>
</dbReference>
<organism evidence="4">
    <name type="scientific">Sesamum angustifolium</name>
    <dbReference type="NCBI Taxonomy" id="2727405"/>
    <lineage>
        <taxon>Eukaryota</taxon>
        <taxon>Viridiplantae</taxon>
        <taxon>Streptophyta</taxon>
        <taxon>Embryophyta</taxon>
        <taxon>Tracheophyta</taxon>
        <taxon>Spermatophyta</taxon>
        <taxon>Magnoliopsida</taxon>
        <taxon>eudicotyledons</taxon>
        <taxon>Gunneridae</taxon>
        <taxon>Pentapetalae</taxon>
        <taxon>asterids</taxon>
        <taxon>lamiids</taxon>
        <taxon>Lamiales</taxon>
        <taxon>Pedaliaceae</taxon>
        <taxon>Sesamum</taxon>
    </lineage>
</organism>
<keyword evidence="3" id="KW-0328">Glycosyltransferase</keyword>
<dbReference type="GO" id="GO:0035251">
    <property type="term" value="F:UDP-glucosyltransferase activity"/>
    <property type="evidence" value="ECO:0007669"/>
    <property type="project" value="InterPro"/>
</dbReference>
<name>A0AAW2PAC6_9LAMI</name>